<gene>
    <name evidence="2" type="ORF">GGC33_14350</name>
</gene>
<evidence type="ECO:0000256" key="1">
    <source>
        <dbReference type="ARBA" id="ARBA00022801"/>
    </source>
</evidence>
<reference evidence="2 3" key="1">
    <citation type="submission" date="2019-11" db="EMBL/GenBank/DDBJ databases">
        <title>Isolation of a new High Light Tolerant Cyanobacteria.</title>
        <authorList>
            <person name="Dobson Z."/>
            <person name="Vaughn N."/>
            <person name="Vaughn M."/>
            <person name="Fromme P."/>
            <person name="Mazor Y."/>
        </authorList>
    </citation>
    <scope>NUCLEOTIDE SEQUENCE [LARGE SCALE GENOMIC DNA]</scope>
    <source>
        <strain evidence="2 3">0216</strain>
    </source>
</reference>
<dbReference type="PANTHER" id="PTHR16138:SF7">
    <property type="entry name" value="PALMITOYL-PROTEIN THIOESTERASE ABHD10, MITOCHONDRIAL"/>
    <property type="match status" value="1"/>
</dbReference>
<dbReference type="Pfam" id="PF05728">
    <property type="entry name" value="UPF0227"/>
    <property type="match status" value="1"/>
</dbReference>
<dbReference type="InterPro" id="IPR029058">
    <property type="entry name" value="AB_hydrolase_fold"/>
</dbReference>
<dbReference type="AlphaFoldDB" id="A0A844GZ58"/>
<sequence length="224" mass="26099">MSNYLHLYLHGFASSPNSTKALYFQQRYQEINTPLAIMDFNQPDFTNLSLSRQINQVTKVITEKQESWEGQKIHPQFILIGSSFGGLTASWVAHNNPDKIKALILLAPAFNFALHLKNLQTQEAFIQWQKDGFFPLYHYGYKQQMSLNYNFWTDLLSYDESLINHSIPTLIFHGINDETIPIQSSRDYLKKHNNATLIELNSDHSLNNCLDNIWQELQLFWKSL</sequence>
<dbReference type="Proteomes" id="UP000437131">
    <property type="component" value="Unassembled WGS sequence"/>
</dbReference>
<dbReference type="GO" id="GO:0004553">
    <property type="term" value="F:hydrolase activity, hydrolyzing O-glycosyl compounds"/>
    <property type="evidence" value="ECO:0007669"/>
    <property type="project" value="TreeGrafter"/>
</dbReference>
<comment type="caution">
    <text evidence="2">The sequence shown here is derived from an EMBL/GenBank/DDBJ whole genome shotgun (WGS) entry which is preliminary data.</text>
</comment>
<dbReference type="InterPro" id="IPR008886">
    <property type="entry name" value="UPF0227/Esterase_YqiA"/>
</dbReference>
<name>A0A844GZ58_9CHRO</name>
<evidence type="ECO:0000313" key="3">
    <source>
        <dbReference type="Proteomes" id="UP000437131"/>
    </source>
</evidence>
<dbReference type="SUPFAM" id="SSF53474">
    <property type="entry name" value="alpha/beta-Hydrolases"/>
    <property type="match status" value="1"/>
</dbReference>
<dbReference type="Gene3D" id="3.40.50.1820">
    <property type="entry name" value="alpha/beta hydrolase"/>
    <property type="match status" value="1"/>
</dbReference>
<keyword evidence="1 2" id="KW-0378">Hydrolase</keyword>
<dbReference type="PANTHER" id="PTHR16138">
    <property type="entry name" value="MYCOPHENOLIC ACID ACYL-GLUCURONIDE ESTERASE, MITOCHONDRIAL"/>
    <property type="match status" value="1"/>
</dbReference>
<dbReference type="InterPro" id="IPR052382">
    <property type="entry name" value="ABHD10_acyl-thioesterase"/>
</dbReference>
<proteinExistence type="predicted"/>
<dbReference type="RefSeq" id="WP_155084410.1">
    <property type="nucleotide sequence ID" value="NZ_WMIA01000021.1"/>
</dbReference>
<protein>
    <submittedName>
        <fullName evidence="2">Alpha/beta fold hydrolase</fullName>
    </submittedName>
</protein>
<dbReference type="EMBL" id="WMIA01000021">
    <property type="protein sequence ID" value="MTF40099.1"/>
    <property type="molecule type" value="Genomic_DNA"/>
</dbReference>
<accession>A0A844GZ58</accession>
<evidence type="ECO:0000313" key="2">
    <source>
        <dbReference type="EMBL" id="MTF40099.1"/>
    </source>
</evidence>
<organism evidence="2 3">
    <name type="scientific">Cyanobacterium aponinum 0216</name>
    <dbReference type="NCBI Taxonomy" id="2676140"/>
    <lineage>
        <taxon>Bacteria</taxon>
        <taxon>Bacillati</taxon>
        <taxon>Cyanobacteriota</taxon>
        <taxon>Cyanophyceae</taxon>
        <taxon>Oscillatoriophycideae</taxon>
        <taxon>Chroococcales</taxon>
        <taxon>Geminocystaceae</taxon>
        <taxon>Cyanobacterium</taxon>
    </lineage>
</organism>